<feature type="region of interest" description="Disordered" evidence="1">
    <location>
        <begin position="294"/>
        <end position="316"/>
    </location>
</feature>
<proteinExistence type="predicted"/>
<dbReference type="Pfam" id="PF22936">
    <property type="entry name" value="Pol_BBD"/>
    <property type="match status" value="1"/>
</dbReference>
<feature type="region of interest" description="Disordered" evidence="1">
    <location>
        <begin position="142"/>
        <end position="165"/>
    </location>
</feature>
<evidence type="ECO:0000313" key="4">
    <source>
        <dbReference type="Proteomes" id="UP001172457"/>
    </source>
</evidence>
<evidence type="ECO:0000313" key="3">
    <source>
        <dbReference type="EMBL" id="KAJ9556923.1"/>
    </source>
</evidence>
<evidence type="ECO:0000256" key="1">
    <source>
        <dbReference type="SAM" id="MobiDB-lite"/>
    </source>
</evidence>
<protein>
    <recommendedName>
        <fullName evidence="2">Retrovirus-related Pol polyprotein from transposon TNT 1-94-like beta-barrel domain-containing protein</fullName>
    </recommendedName>
</protein>
<dbReference type="Proteomes" id="UP001172457">
    <property type="component" value="Chromosome 3"/>
</dbReference>
<comment type="caution">
    <text evidence="3">The sequence shown here is derived from an EMBL/GenBank/DDBJ whole genome shotgun (WGS) entry which is preliminary data.</text>
</comment>
<accession>A0AA38TH63</accession>
<evidence type="ECO:0000259" key="2">
    <source>
        <dbReference type="Pfam" id="PF22936"/>
    </source>
</evidence>
<reference evidence="3" key="1">
    <citation type="submission" date="2023-03" db="EMBL/GenBank/DDBJ databases">
        <title>Chromosome-scale reference genome and RAD-based genetic map of yellow starthistle (Centaurea solstitialis) reveal putative structural variation and QTLs associated with invader traits.</title>
        <authorList>
            <person name="Reatini B."/>
            <person name="Cang F.A."/>
            <person name="Jiang Q."/>
            <person name="Mckibben M.T.W."/>
            <person name="Barker M.S."/>
            <person name="Rieseberg L.H."/>
            <person name="Dlugosch K.M."/>
        </authorList>
    </citation>
    <scope>NUCLEOTIDE SEQUENCE</scope>
    <source>
        <strain evidence="3">CAN-66</strain>
        <tissue evidence="3">Leaf</tissue>
    </source>
</reference>
<sequence>MNVQKSRTPLVFTNVAFEDYIDSFSPSKEKDSIPRKFMSQSQIGIFRFGHSETQENCAFVCIVRPLERKLSSEAPEFIPRYMFEYSSDNSDFLETPNPESFCWEQSLNKPKIFLPQTLKMRFSQIQNLKYVQISMPKSLSNDLHSEFSTSNTSEHDSMSDSEESPTQAIATDIYVHTPIKQELNNAPMVLSNPRIDIPICPSFKNMNITIMSSVDLERREKEQRQQLLLNDQSSLRLKPKFTRKQKEKWPQTNFDFVTKRPCVSTWVVDSGCSRHMTGTLKLLSSYIKQEGSSVAFGGNQKGKTRSHKNIPSFCSS</sequence>
<gene>
    <name evidence="3" type="ORF">OSB04_011537</name>
</gene>
<dbReference type="InterPro" id="IPR054722">
    <property type="entry name" value="PolX-like_BBD"/>
</dbReference>
<feature type="domain" description="Retrovirus-related Pol polyprotein from transposon TNT 1-94-like beta-barrel" evidence="2">
    <location>
        <begin position="266"/>
        <end position="304"/>
    </location>
</feature>
<organism evidence="3 4">
    <name type="scientific">Centaurea solstitialis</name>
    <name type="common">yellow star-thistle</name>
    <dbReference type="NCBI Taxonomy" id="347529"/>
    <lineage>
        <taxon>Eukaryota</taxon>
        <taxon>Viridiplantae</taxon>
        <taxon>Streptophyta</taxon>
        <taxon>Embryophyta</taxon>
        <taxon>Tracheophyta</taxon>
        <taxon>Spermatophyta</taxon>
        <taxon>Magnoliopsida</taxon>
        <taxon>eudicotyledons</taxon>
        <taxon>Gunneridae</taxon>
        <taxon>Pentapetalae</taxon>
        <taxon>asterids</taxon>
        <taxon>campanulids</taxon>
        <taxon>Asterales</taxon>
        <taxon>Asteraceae</taxon>
        <taxon>Carduoideae</taxon>
        <taxon>Cardueae</taxon>
        <taxon>Centaureinae</taxon>
        <taxon>Centaurea</taxon>
    </lineage>
</organism>
<feature type="compositionally biased region" description="Polar residues" evidence="1">
    <location>
        <begin position="142"/>
        <end position="152"/>
    </location>
</feature>
<dbReference type="AlphaFoldDB" id="A0AA38TH63"/>
<dbReference type="EMBL" id="JARYMX010000003">
    <property type="protein sequence ID" value="KAJ9556923.1"/>
    <property type="molecule type" value="Genomic_DNA"/>
</dbReference>
<name>A0AA38TH63_9ASTR</name>
<keyword evidence="4" id="KW-1185">Reference proteome</keyword>